<comment type="caution">
    <text evidence="1">The sequence shown here is derived from an EMBL/GenBank/DDBJ whole genome shotgun (WGS) entry which is preliminary data.</text>
</comment>
<name>A0A6G0YFS3_APHCR</name>
<dbReference type="AlphaFoldDB" id="A0A6G0YFS3"/>
<evidence type="ECO:0000313" key="2">
    <source>
        <dbReference type="Proteomes" id="UP000478052"/>
    </source>
</evidence>
<dbReference type="EMBL" id="VUJU01004277">
    <property type="protein sequence ID" value="KAF0754926.1"/>
    <property type="molecule type" value="Genomic_DNA"/>
</dbReference>
<sequence length="140" mass="16796">MHCAGHRRQPHSRSGCGENMIDMNHKYLMVYTRFDNEYLEFDEVLTVECVLRQNKSNPKYSTVFHHFNAFILITSILHFELNTDINKCNYKKTFMKWTSKNIIFREPDNKNKAHEYFINYENPVINKILSGSQLITRNEW</sequence>
<evidence type="ECO:0000313" key="1">
    <source>
        <dbReference type="EMBL" id="KAF0754926.1"/>
    </source>
</evidence>
<dbReference type="Proteomes" id="UP000478052">
    <property type="component" value="Unassembled WGS sequence"/>
</dbReference>
<protein>
    <submittedName>
        <fullName evidence="1">Uncharacterized protein</fullName>
    </submittedName>
</protein>
<gene>
    <name evidence="1" type="ORF">FWK35_00009960</name>
</gene>
<keyword evidence="2" id="KW-1185">Reference proteome</keyword>
<organism evidence="1 2">
    <name type="scientific">Aphis craccivora</name>
    <name type="common">Cowpea aphid</name>
    <dbReference type="NCBI Taxonomy" id="307492"/>
    <lineage>
        <taxon>Eukaryota</taxon>
        <taxon>Metazoa</taxon>
        <taxon>Ecdysozoa</taxon>
        <taxon>Arthropoda</taxon>
        <taxon>Hexapoda</taxon>
        <taxon>Insecta</taxon>
        <taxon>Pterygota</taxon>
        <taxon>Neoptera</taxon>
        <taxon>Paraneoptera</taxon>
        <taxon>Hemiptera</taxon>
        <taxon>Sternorrhyncha</taxon>
        <taxon>Aphidomorpha</taxon>
        <taxon>Aphidoidea</taxon>
        <taxon>Aphididae</taxon>
        <taxon>Aphidini</taxon>
        <taxon>Aphis</taxon>
        <taxon>Aphis</taxon>
    </lineage>
</organism>
<accession>A0A6G0YFS3</accession>
<proteinExistence type="predicted"/>
<reference evidence="1 2" key="1">
    <citation type="submission" date="2019-08" db="EMBL/GenBank/DDBJ databases">
        <title>Whole genome of Aphis craccivora.</title>
        <authorList>
            <person name="Voronova N.V."/>
            <person name="Shulinski R.S."/>
            <person name="Bandarenka Y.V."/>
            <person name="Zhorov D.G."/>
            <person name="Warner D."/>
        </authorList>
    </citation>
    <scope>NUCLEOTIDE SEQUENCE [LARGE SCALE GENOMIC DNA]</scope>
    <source>
        <strain evidence="1">180601</strain>
        <tissue evidence="1">Whole Body</tissue>
    </source>
</reference>